<dbReference type="GO" id="GO:0010181">
    <property type="term" value="F:FMN binding"/>
    <property type="evidence" value="ECO:0007669"/>
    <property type="project" value="InterPro"/>
</dbReference>
<dbReference type="EC" id="1.5.1.36" evidence="4"/>
<dbReference type="STRING" id="1737425.GCA_900049755_02365"/>
<dbReference type="Pfam" id="PF01613">
    <property type="entry name" value="Flavin_Reduct"/>
    <property type="match status" value="1"/>
</dbReference>
<evidence type="ECO:0000259" key="3">
    <source>
        <dbReference type="SMART" id="SM00903"/>
    </source>
</evidence>
<dbReference type="SUPFAM" id="SSF54427">
    <property type="entry name" value="NTF2-like"/>
    <property type="match status" value="1"/>
</dbReference>
<dbReference type="InterPro" id="IPR032710">
    <property type="entry name" value="NTF2-like_dom_sf"/>
</dbReference>
<dbReference type="InterPro" id="IPR009959">
    <property type="entry name" value="Cyclase_SnoaL-like"/>
</dbReference>
<dbReference type="GO" id="GO:0042602">
    <property type="term" value="F:riboflavin reductase (NADPH) activity"/>
    <property type="evidence" value="ECO:0007669"/>
    <property type="project" value="TreeGrafter"/>
</dbReference>
<dbReference type="PANTHER" id="PTHR30466">
    <property type="entry name" value="FLAVIN REDUCTASE"/>
    <property type="match status" value="1"/>
</dbReference>
<dbReference type="SMART" id="SM00903">
    <property type="entry name" value="Flavin_Reduct"/>
    <property type="match status" value="1"/>
</dbReference>
<dbReference type="Gene3D" id="2.30.110.10">
    <property type="entry name" value="Electron Transport, Fmn-binding Protein, Chain A"/>
    <property type="match status" value="1"/>
</dbReference>
<dbReference type="InterPro" id="IPR050268">
    <property type="entry name" value="NADH-dep_flavin_reductase"/>
</dbReference>
<proteinExistence type="inferred from homology"/>
<keyword evidence="5" id="KW-1185">Reference proteome</keyword>
<evidence type="ECO:0000256" key="2">
    <source>
        <dbReference type="ARBA" id="ARBA00023002"/>
    </source>
</evidence>
<keyword evidence="2 4" id="KW-0560">Oxidoreductase</keyword>
<dbReference type="AlphaFoldDB" id="A0A2Z3YQ86"/>
<feature type="domain" description="Flavin reductase like" evidence="3">
    <location>
        <begin position="169"/>
        <end position="312"/>
    </location>
</feature>
<dbReference type="GO" id="GO:0004497">
    <property type="term" value="F:monooxygenase activity"/>
    <property type="evidence" value="ECO:0007669"/>
    <property type="project" value="UniProtKB-KW"/>
</dbReference>
<comment type="similarity">
    <text evidence="1">Belongs to the non-flavoprotein flavin reductase family.</text>
</comment>
<dbReference type="GO" id="GO:0030638">
    <property type="term" value="P:polyketide metabolic process"/>
    <property type="evidence" value="ECO:0007669"/>
    <property type="project" value="InterPro"/>
</dbReference>
<name>A0A2Z3YQ86_9CORY</name>
<evidence type="ECO:0000313" key="5">
    <source>
        <dbReference type="Proteomes" id="UP000247696"/>
    </source>
</evidence>
<dbReference type="InterPro" id="IPR002563">
    <property type="entry name" value="Flavin_Rdtase-like_dom"/>
</dbReference>
<organism evidence="4 5">
    <name type="scientific">Corynebacterium provencense</name>
    <dbReference type="NCBI Taxonomy" id="1737425"/>
    <lineage>
        <taxon>Bacteria</taxon>
        <taxon>Bacillati</taxon>
        <taxon>Actinomycetota</taxon>
        <taxon>Actinomycetes</taxon>
        <taxon>Mycobacteriales</taxon>
        <taxon>Corynebacteriaceae</taxon>
        <taxon>Corynebacterium</taxon>
    </lineage>
</organism>
<dbReference type="SUPFAM" id="SSF50475">
    <property type="entry name" value="FMN-binding split barrel"/>
    <property type="match status" value="1"/>
</dbReference>
<dbReference type="Pfam" id="PF07366">
    <property type="entry name" value="SnoaL"/>
    <property type="match status" value="1"/>
</dbReference>
<keyword evidence="4" id="KW-0503">Monooxygenase</keyword>
<dbReference type="Gene3D" id="3.10.450.50">
    <property type="match status" value="1"/>
</dbReference>
<gene>
    <name evidence="4" type="primary">hsaB_1</name>
    <name evidence="4" type="ORF">Csp1_02840</name>
</gene>
<protein>
    <submittedName>
        <fullName evidence="4">Flavin-dependent monooxygenase, reductase subunit HsaB</fullName>
        <ecNumber evidence="4">1.5.1.36</ecNumber>
    </submittedName>
</protein>
<dbReference type="EMBL" id="CP024988">
    <property type="protein sequence ID" value="AWT25110.1"/>
    <property type="molecule type" value="Genomic_DNA"/>
</dbReference>
<evidence type="ECO:0000256" key="1">
    <source>
        <dbReference type="ARBA" id="ARBA00008898"/>
    </source>
</evidence>
<dbReference type="GO" id="GO:0036382">
    <property type="term" value="F:flavin reductase (NADH) activity"/>
    <property type="evidence" value="ECO:0007669"/>
    <property type="project" value="UniProtKB-EC"/>
</dbReference>
<accession>A0A2Z3YQ86</accession>
<dbReference type="OrthoDB" id="9792858at2"/>
<dbReference type="RefSeq" id="WP_066588491.1">
    <property type="nucleotide sequence ID" value="NZ_CABKVS010000002.1"/>
</dbReference>
<dbReference type="InterPro" id="IPR012349">
    <property type="entry name" value="Split_barrel_FMN-bd"/>
</dbReference>
<dbReference type="Proteomes" id="UP000247696">
    <property type="component" value="Chromosome"/>
</dbReference>
<dbReference type="KEGG" id="cpre:Csp1_02840"/>
<dbReference type="PANTHER" id="PTHR30466:SF1">
    <property type="entry name" value="FMN REDUCTASE (NADH) RUTF"/>
    <property type="match status" value="1"/>
</dbReference>
<sequence>MNHILKKTIVNSWHAAWDNGDVSVFDQLTADNYRRRNARSSTTTGLDAIKSDILAIRSAFPDLTTTVDHIVVDGDERDCKVAVYWHSTGTFTEPLGDVPPTGTEVVTAGSNLLTFDAGRVVFEEATWDAGALLADLGLKSLGSAFDQDTDSVSDNLDGEPTKEALKAFNRQFITGVTVVTTMDAEGKPRGLAVNSYNSVSLEPPLVMVCVQKTSSTYPALFASGHMGINILGCNQRDTLRTFASKAPDKFADLEWHAGPNGSPLLDGSAAAIEVEIKERFQALTHTIFVGRVRTSESTDNDPIIYKAGRFYESHDLTPLD</sequence>
<evidence type="ECO:0000313" key="4">
    <source>
        <dbReference type="EMBL" id="AWT25110.1"/>
    </source>
</evidence>
<reference evidence="5" key="1">
    <citation type="submission" date="2017-11" db="EMBL/GenBank/DDBJ databases">
        <title>Otitis media/interna in a cat caused by the recently described species Corynebacterium provencense.</title>
        <authorList>
            <person name="Kittl S."/>
            <person name="Brodard I."/>
            <person name="Rychener L."/>
            <person name="Jores J."/>
            <person name="Roosje P."/>
            <person name="Gobeli Brawand S."/>
        </authorList>
    </citation>
    <scope>NUCLEOTIDE SEQUENCE [LARGE SCALE GENOMIC DNA]</scope>
    <source>
        <strain evidence="5">17KM38</strain>
    </source>
</reference>